<accession>W4GGI1</accession>
<name>W4GGI1_APHAT</name>
<dbReference type="EMBL" id="KI913131">
    <property type="protein sequence ID" value="ETV78048.1"/>
    <property type="molecule type" value="Genomic_DNA"/>
</dbReference>
<dbReference type="VEuPathDB" id="FungiDB:H257_08262"/>
<protein>
    <submittedName>
        <fullName evidence="1">Uncharacterized protein</fullName>
    </submittedName>
</protein>
<dbReference type="AlphaFoldDB" id="W4GGI1"/>
<reference evidence="1" key="1">
    <citation type="submission" date="2013-12" db="EMBL/GenBank/DDBJ databases">
        <title>The Genome Sequence of Aphanomyces astaci APO3.</title>
        <authorList>
            <consortium name="The Broad Institute Genomics Platform"/>
            <person name="Russ C."/>
            <person name="Tyler B."/>
            <person name="van West P."/>
            <person name="Dieguez-Uribeondo J."/>
            <person name="Young S.K."/>
            <person name="Zeng Q."/>
            <person name="Gargeya S."/>
            <person name="Fitzgerald M."/>
            <person name="Abouelleil A."/>
            <person name="Alvarado L."/>
            <person name="Chapman S.B."/>
            <person name="Gainer-Dewar J."/>
            <person name="Goldberg J."/>
            <person name="Griggs A."/>
            <person name="Gujja S."/>
            <person name="Hansen M."/>
            <person name="Howarth C."/>
            <person name="Imamovic A."/>
            <person name="Ireland A."/>
            <person name="Larimer J."/>
            <person name="McCowan C."/>
            <person name="Murphy C."/>
            <person name="Pearson M."/>
            <person name="Poon T.W."/>
            <person name="Priest M."/>
            <person name="Roberts A."/>
            <person name="Saif S."/>
            <person name="Shea T."/>
            <person name="Sykes S."/>
            <person name="Wortman J."/>
            <person name="Nusbaum C."/>
            <person name="Birren B."/>
        </authorList>
    </citation>
    <scope>NUCLEOTIDE SEQUENCE [LARGE SCALE GENOMIC DNA]</scope>
    <source>
        <strain evidence="1">APO3</strain>
    </source>
</reference>
<organism evidence="1">
    <name type="scientific">Aphanomyces astaci</name>
    <name type="common">Crayfish plague agent</name>
    <dbReference type="NCBI Taxonomy" id="112090"/>
    <lineage>
        <taxon>Eukaryota</taxon>
        <taxon>Sar</taxon>
        <taxon>Stramenopiles</taxon>
        <taxon>Oomycota</taxon>
        <taxon>Saprolegniomycetes</taxon>
        <taxon>Saprolegniales</taxon>
        <taxon>Verrucalvaceae</taxon>
        <taxon>Aphanomyces</taxon>
    </lineage>
</organism>
<proteinExistence type="predicted"/>
<dbReference type="GeneID" id="20810258"/>
<gene>
    <name evidence="1" type="ORF">H257_08262</name>
</gene>
<evidence type="ECO:0000313" key="1">
    <source>
        <dbReference type="EMBL" id="ETV78048.1"/>
    </source>
</evidence>
<dbReference type="RefSeq" id="XP_009832385.1">
    <property type="nucleotide sequence ID" value="XM_009834083.1"/>
</dbReference>
<sequence length="137" mass="14374">MYTLAWGSGTPPNLVNSTLVCTWLPRRLEVVTCGGPAVGQGGDARVGTSHVEQGGRGHGSYRMQSGARCVDAAIDEGSVGGIAIPLQGVGTALSFACDIYAYAATPCDDGFHHHRLDCCRCPGDLRRLPSCERLAEV</sequence>